<dbReference type="InterPro" id="IPR006917">
    <property type="entry name" value="SOUL_heme-bd"/>
</dbReference>
<name>A0A2T5G047_9SPHN</name>
<dbReference type="Gene3D" id="3.20.80.10">
    <property type="entry name" value="Regulatory factor, effector binding domain"/>
    <property type="match status" value="1"/>
</dbReference>
<dbReference type="SUPFAM" id="SSF55136">
    <property type="entry name" value="Probable bacterial effector-binding domain"/>
    <property type="match status" value="1"/>
</dbReference>
<gene>
    <name evidence="1" type="ORF">CLG96_07205</name>
</gene>
<dbReference type="OrthoDB" id="2156220at2"/>
<dbReference type="AlphaFoldDB" id="A0A2T5G047"/>
<dbReference type="PANTHER" id="PTHR11220">
    <property type="entry name" value="HEME-BINDING PROTEIN-RELATED"/>
    <property type="match status" value="1"/>
</dbReference>
<dbReference type="Proteomes" id="UP000244162">
    <property type="component" value="Unassembled WGS sequence"/>
</dbReference>
<organism evidence="1 2">
    <name type="scientific">Sphingomonas oleivorans</name>
    <dbReference type="NCBI Taxonomy" id="1735121"/>
    <lineage>
        <taxon>Bacteria</taxon>
        <taxon>Pseudomonadati</taxon>
        <taxon>Pseudomonadota</taxon>
        <taxon>Alphaproteobacteria</taxon>
        <taxon>Sphingomonadales</taxon>
        <taxon>Sphingomonadaceae</taxon>
        <taxon>Sphingomonas</taxon>
    </lineage>
</organism>
<evidence type="ECO:0000313" key="1">
    <source>
        <dbReference type="EMBL" id="PTQ12315.1"/>
    </source>
</evidence>
<dbReference type="PANTHER" id="PTHR11220:SF1">
    <property type="entry name" value="HEME-BINDING PROTEIN 2"/>
    <property type="match status" value="1"/>
</dbReference>
<sequence>MAQISLGKMLGIVAGGVAAGAALLWLREQVTESPNFETIETDGAFEIRDYPAMLVAETVQGGSRDRALGTGFGLLADYAFAETRGGEEVAMTVPVFAAPLESGDWRIRFAIPMGWTRETLPEPGPDVTIVEVPPRRMAAIRFGGRADDKTLAAKERELRDWLAKTGRTPVGRAEHALYNSPVMPGPLRHNEVHIALA</sequence>
<protein>
    <submittedName>
        <fullName evidence="1">SOUL heme-binding protein</fullName>
    </submittedName>
</protein>
<dbReference type="Pfam" id="PF04832">
    <property type="entry name" value="SOUL"/>
    <property type="match status" value="1"/>
</dbReference>
<dbReference type="InterPro" id="IPR011256">
    <property type="entry name" value="Reg_factor_effector_dom_sf"/>
</dbReference>
<comment type="caution">
    <text evidence="1">The sequence shown here is derived from an EMBL/GenBank/DDBJ whole genome shotgun (WGS) entry which is preliminary data.</text>
</comment>
<dbReference type="EMBL" id="NWBU01000005">
    <property type="protein sequence ID" value="PTQ12315.1"/>
    <property type="molecule type" value="Genomic_DNA"/>
</dbReference>
<reference evidence="1 2" key="1">
    <citation type="submission" date="2017-09" db="EMBL/GenBank/DDBJ databases">
        <title>Sphingomonas panjinensis sp.nov., isolated from oil-contaminated soil.</title>
        <authorList>
            <person name="Wang L."/>
            <person name="Chen L."/>
        </authorList>
    </citation>
    <scope>NUCLEOTIDE SEQUENCE [LARGE SCALE GENOMIC DNA]</scope>
    <source>
        <strain evidence="1 2">FW-11</strain>
    </source>
</reference>
<evidence type="ECO:0000313" key="2">
    <source>
        <dbReference type="Proteomes" id="UP000244162"/>
    </source>
</evidence>
<proteinExistence type="predicted"/>
<accession>A0A2T5G047</accession>
<keyword evidence="2" id="KW-1185">Reference proteome</keyword>
<dbReference type="RefSeq" id="WP_107967178.1">
    <property type="nucleotide sequence ID" value="NZ_NWBU01000005.1"/>
</dbReference>